<reference evidence="8 9" key="1">
    <citation type="submission" date="2019-08" db="EMBL/GenBank/DDBJ databases">
        <authorList>
            <person name="Liang Q."/>
        </authorList>
    </citation>
    <scope>NUCLEOTIDE SEQUENCE [LARGE SCALE GENOMIC DNA]</scope>
    <source>
        <strain evidence="8 9">V1718</strain>
    </source>
</reference>
<accession>A0A5B8XTX8</accession>
<evidence type="ECO:0000256" key="2">
    <source>
        <dbReference type="ARBA" id="ARBA00022475"/>
    </source>
</evidence>
<dbReference type="Proteomes" id="UP000321595">
    <property type="component" value="Chromosome"/>
</dbReference>
<dbReference type="KEGG" id="bbae:FRD01_19520"/>
<evidence type="ECO:0000256" key="3">
    <source>
        <dbReference type="ARBA" id="ARBA00022692"/>
    </source>
</evidence>
<evidence type="ECO:0000256" key="6">
    <source>
        <dbReference type="SAM" id="Phobius"/>
    </source>
</evidence>
<evidence type="ECO:0000259" key="7">
    <source>
        <dbReference type="Pfam" id="PF09335"/>
    </source>
</evidence>
<dbReference type="PANTHER" id="PTHR42709:SF6">
    <property type="entry name" value="UNDECAPRENYL PHOSPHATE TRANSPORTER A"/>
    <property type="match status" value="1"/>
</dbReference>
<feature type="domain" description="VTT" evidence="7">
    <location>
        <begin position="36"/>
        <end position="164"/>
    </location>
</feature>
<keyword evidence="4 6" id="KW-1133">Transmembrane helix</keyword>
<keyword evidence="9" id="KW-1185">Reference proteome</keyword>
<dbReference type="RefSeq" id="WP_146962615.1">
    <property type="nucleotide sequence ID" value="NZ_CP042467.1"/>
</dbReference>
<dbReference type="Pfam" id="PF09335">
    <property type="entry name" value="VTT_dom"/>
    <property type="match status" value="1"/>
</dbReference>
<dbReference type="InterPro" id="IPR032816">
    <property type="entry name" value="VTT_dom"/>
</dbReference>
<proteinExistence type="predicted"/>
<dbReference type="InterPro" id="IPR051311">
    <property type="entry name" value="DedA_domain"/>
</dbReference>
<gene>
    <name evidence="8" type="ORF">FRD01_19520</name>
</gene>
<evidence type="ECO:0000256" key="1">
    <source>
        <dbReference type="ARBA" id="ARBA00004651"/>
    </source>
</evidence>
<organism evidence="8 9">
    <name type="scientific">Microvenator marinus</name>
    <dbReference type="NCBI Taxonomy" id="2600177"/>
    <lineage>
        <taxon>Bacteria</taxon>
        <taxon>Deltaproteobacteria</taxon>
        <taxon>Bradymonadales</taxon>
        <taxon>Microvenatoraceae</taxon>
        <taxon>Microvenator</taxon>
    </lineage>
</organism>
<evidence type="ECO:0000313" key="9">
    <source>
        <dbReference type="Proteomes" id="UP000321595"/>
    </source>
</evidence>
<dbReference type="PANTHER" id="PTHR42709">
    <property type="entry name" value="ALKALINE PHOSPHATASE LIKE PROTEIN"/>
    <property type="match status" value="1"/>
</dbReference>
<dbReference type="GO" id="GO:0005886">
    <property type="term" value="C:plasma membrane"/>
    <property type="evidence" value="ECO:0007669"/>
    <property type="project" value="UniProtKB-SubCell"/>
</dbReference>
<feature type="transmembrane region" description="Helical" evidence="6">
    <location>
        <begin position="145"/>
        <end position="169"/>
    </location>
</feature>
<dbReference type="EMBL" id="CP042467">
    <property type="protein sequence ID" value="QED29382.1"/>
    <property type="molecule type" value="Genomic_DNA"/>
</dbReference>
<keyword evidence="5 6" id="KW-0472">Membrane</keyword>
<evidence type="ECO:0000256" key="4">
    <source>
        <dbReference type="ARBA" id="ARBA00022989"/>
    </source>
</evidence>
<evidence type="ECO:0000313" key="8">
    <source>
        <dbReference type="EMBL" id="QED29382.1"/>
    </source>
</evidence>
<feature type="transmembrane region" description="Helical" evidence="6">
    <location>
        <begin position="40"/>
        <end position="57"/>
    </location>
</feature>
<feature type="transmembrane region" description="Helical" evidence="6">
    <location>
        <begin position="181"/>
        <end position="198"/>
    </location>
</feature>
<keyword evidence="3 6" id="KW-0812">Transmembrane</keyword>
<name>A0A5B8XTX8_9DELT</name>
<feature type="transmembrane region" description="Helical" evidence="6">
    <location>
        <begin position="14"/>
        <end position="33"/>
    </location>
</feature>
<sequence>MPWVENFLEWLNQFPTWVGILILGLGALIEYVFPPFPGDTVVVVGAVLVGAAGWPWWGVWGSVIAGSIMGSMFNYWLGQWLVNRPDGHWARRLVESEKVAPKLAKIKSHLARRSTYYLLMNRFIPAFRALIFLASGMSGVEARKVALLAGISAALWNAMLVGVGMVLGYHLDELVGFVTQYTRWVLIILGVILVLFVLKSTLLKRSSASEEIDPK</sequence>
<dbReference type="OrthoDB" id="9813426at2"/>
<protein>
    <submittedName>
        <fullName evidence="8">DedA family protein</fullName>
    </submittedName>
</protein>
<comment type="subcellular location">
    <subcellularLocation>
        <location evidence="1">Cell membrane</location>
        <topology evidence="1">Multi-pass membrane protein</topology>
    </subcellularLocation>
</comment>
<evidence type="ECO:0000256" key="5">
    <source>
        <dbReference type="ARBA" id="ARBA00023136"/>
    </source>
</evidence>
<keyword evidence="2" id="KW-1003">Cell membrane</keyword>
<dbReference type="AlphaFoldDB" id="A0A5B8XTX8"/>